<gene>
    <name evidence="6" type="ORF">J2Z17_003243</name>
</gene>
<evidence type="ECO:0000313" key="6">
    <source>
        <dbReference type="EMBL" id="MBP1851795.1"/>
    </source>
</evidence>
<keyword evidence="2 4" id="KW-0238">DNA-binding</keyword>
<feature type="domain" description="HTH tetR-type" evidence="5">
    <location>
        <begin position="14"/>
        <end position="74"/>
    </location>
</feature>
<comment type="caution">
    <text evidence="6">The sequence shown here is derived from an EMBL/GenBank/DDBJ whole genome shotgun (WGS) entry which is preliminary data.</text>
</comment>
<accession>A0ABS4E1I2</accession>
<dbReference type="PANTHER" id="PTHR47506">
    <property type="entry name" value="TRANSCRIPTIONAL REGULATORY PROTEIN"/>
    <property type="match status" value="1"/>
</dbReference>
<dbReference type="Pfam" id="PF16925">
    <property type="entry name" value="TetR_C_13"/>
    <property type="match status" value="1"/>
</dbReference>
<evidence type="ECO:0000259" key="5">
    <source>
        <dbReference type="PROSITE" id="PS50977"/>
    </source>
</evidence>
<evidence type="ECO:0000256" key="3">
    <source>
        <dbReference type="ARBA" id="ARBA00023163"/>
    </source>
</evidence>
<evidence type="ECO:0000256" key="2">
    <source>
        <dbReference type="ARBA" id="ARBA00023125"/>
    </source>
</evidence>
<evidence type="ECO:0000256" key="1">
    <source>
        <dbReference type="ARBA" id="ARBA00023015"/>
    </source>
</evidence>
<dbReference type="Proteomes" id="UP000759443">
    <property type="component" value="Unassembled WGS sequence"/>
</dbReference>
<dbReference type="Gene3D" id="1.10.10.60">
    <property type="entry name" value="Homeodomain-like"/>
    <property type="match status" value="1"/>
</dbReference>
<dbReference type="SUPFAM" id="SSF48498">
    <property type="entry name" value="Tetracyclin repressor-like, C-terminal domain"/>
    <property type="match status" value="1"/>
</dbReference>
<sequence>MSSPSARAAGRPRQFDLGDALDRAIAVFSERGYHATSIADLKAAMGLTAGSIYKAFPDKKAIFLAAFDRYKAQRDAALAEKVEAGNSGRDRIRRMLDHYAEMACGDSGRRGCLVVGAAVELSLFDTDVADRVQRSRSRQEALLRDLVISGKADGSIPVAVDPDATAGALYCFIQGLRIAGKSGQQPSAAAHTVLVAMKLLD</sequence>
<keyword evidence="1" id="KW-0805">Transcription regulation</keyword>
<evidence type="ECO:0000256" key="4">
    <source>
        <dbReference type="PROSITE-ProRule" id="PRU00335"/>
    </source>
</evidence>
<dbReference type="InterPro" id="IPR023772">
    <property type="entry name" value="DNA-bd_HTH_TetR-type_CS"/>
</dbReference>
<dbReference type="PROSITE" id="PS01081">
    <property type="entry name" value="HTH_TETR_1"/>
    <property type="match status" value="1"/>
</dbReference>
<dbReference type="EMBL" id="JAGGJU010000008">
    <property type="protein sequence ID" value="MBP1851795.1"/>
    <property type="molecule type" value="Genomic_DNA"/>
</dbReference>
<reference evidence="6 7" key="1">
    <citation type="submission" date="2021-03" db="EMBL/GenBank/DDBJ databases">
        <title>Genomic Encyclopedia of Type Strains, Phase IV (KMG-IV): sequencing the most valuable type-strain genomes for metagenomic binning, comparative biology and taxonomic classification.</title>
        <authorList>
            <person name="Goeker M."/>
        </authorList>
    </citation>
    <scope>NUCLEOTIDE SEQUENCE [LARGE SCALE GENOMIC DNA]</scope>
    <source>
        <strain evidence="6 7">DSM 21600</strain>
    </source>
</reference>
<organism evidence="6 7">
    <name type="scientific">Rhizobium halophytocola</name>
    <dbReference type="NCBI Taxonomy" id="735519"/>
    <lineage>
        <taxon>Bacteria</taxon>
        <taxon>Pseudomonadati</taxon>
        <taxon>Pseudomonadota</taxon>
        <taxon>Alphaproteobacteria</taxon>
        <taxon>Hyphomicrobiales</taxon>
        <taxon>Rhizobiaceae</taxon>
        <taxon>Rhizobium/Agrobacterium group</taxon>
        <taxon>Rhizobium</taxon>
    </lineage>
</organism>
<keyword evidence="3" id="KW-0804">Transcription</keyword>
<protein>
    <submittedName>
        <fullName evidence="6">AcrR family transcriptional regulator</fullName>
    </submittedName>
</protein>
<dbReference type="PROSITE" id="PS50977">
    <property type="entry name" value="HTH_TETR_2"/>
    <property type="match status" value="1"/>
</dbReference>
<dbReference type="InterPro" id="IPR036271">
    <property type="entry name" value="Tet_transcr_reg_TetR-rel_C_sf"/>
</dbReference>
<proteinExistence type="predicted"/>
<dbReference type="SUPFAM" id="SSF46689">
    <property type="entry name" value="Homeodomain-like"/>
    <property type="match status" value="1"/>
</dbReference>
<dbReference type="PANTHER" id="PTHR47506:SF10">
    <property type="entry name" value="TRANSCRIPTIONAL REGULATORY PROTEIN"/>
    <property type="match status" value="1"/>
</dbReference>
<keyword evidence="7" id="KW-1185">Reference proteome</keyword>
<dbReference type="InterPro" id="IPR001647">
    <property type="entry name" value="HTH_TetR"/>
</dbReference>
<name>A0ABS4E1I2_9HYPH</name>
<dbReference type="PRINTS" id="PR00455">
    <property type="entry name" value="HTHTETR"/>
</dbReference>
<dbReference type="InterPro" id="IPR009057">
    <property type="entry name" value="Homeodomain-like_sf"/>
</dbReference>
<dbReference type="RefSeq" id="WP_209946634.1">
    <property type="nucleotide sequence ID" value="NZ_JAGGJU010000008.1"/>
</dbReference>
<dbReference type="InterPro" id="IPR011075">
    <property type="entry name" value="TetR_C"/>
</dbReference>
<evidence type="ECO:0000313" key="7">
    <source>
        <dbReference type="Proteomes" id="UP000759443"/>
    </source>
</evidence>
<feature type="DNA-binding region" description="H-T-H motif" evidence="4">
    <location>
        <begin position="37"/>
        <end position="56"/>
    </location>
</feature>
<dbReference type="Pfam" id="PF00440">
    <property type="entry name" value="TetR_N"/>
    <property type="match status" value="1"/>
</dbReference>
<dbReference type="Gene3D" id="1.10.357.10">
    <property type="entry name" value="Tetracycline Repressor, domain 2"/>
    <property type="match status" value="1"/>
</dbReference>